<dbReference type="EMBL" id="FNBK01000014">
    <property type="protein sequence ID" value="SDG05421.1"/>
    <property type="molecule type" value="Genomic_DNA"/>
</dbReference>
<sequence length="233" mass="25488">MATNDAPGGPGQLAGEVDTDAGARGAIYALLAAAFDQPDEELYRAIDTGAFREEVAALVDRTGLDVDVPDFETDDDYEKLCARYNDLFVIGFSEVVDATDGTMAHEEPPVSLYESSHRPEVSWNDVNLDLARAYEYFGCQVDQDKRDNHDHLQLQLEFMGYLCRREAAVDPDVAAARLDFHDRHLRVIGESVADALAAEPGTEFYGDLGEFLDDFTAADVEDLAARREGGGSA</sequence>
<dbReference type="STRING" id="660518.SAMN05216218_11435"/>
<accession>A0A1G7R3Q6</accession>
<dbReference type="InterPro" id="IPR050289">
    <property type="entry name" value="TorD/DmsD_chaperones"/>
</dbReference>
<keyword evidence="3" id="KW-1185">Reference proteome</keyword>
<dbReference type="Proteomes" id="UP000199076">
    <property type="component" value="Unassembled WGS sequence"/>
</dbReference>
<dbReference type="AlphaFoldDB" id="A0A1G7R3Q6"/>
<dbReference type="InterPro" id="IPR017843">
    <property type="entry name" value="DMSO_Rdtase_II_chaperone"/>
</dbReference>
<dbReference type="PANTHER" id="PTHR34227">
    <property type="entry name" value="CHAPERONE PROTEIN YCDY"/>
    <property type="match status" value="1"/>
</dbReference>
<dbReference type="PANTHER" id="PTHR34227:SF1">
    <property type="entry name" value="DIMETHYL SULFOXIDE REDUCTASE CHAPERONE-RELATED"/>
    <property type="match status" value="1"/>
</dbReference>
<dbReference type="InterPro" id="IPR036411">
    <property type="entry name" value="TorD-like_sf"/>
</dbReference>
<proteinExistence type="predicted"/>
<evidence type="ECO:0000313" key="2">
    <source>
        <dbReference type="EMBL" id="SDG05421.1"/>
    </source>
</evidence>
<gene>
    <name evidence="2" type="ORF">SAMN05216218_11435</name>
</gene>
<reference evidence="3" key="1">
    <citation type="submission" date="2016-10" db="EMBL/GenBank/DDBJ databases">
        <authorList>
            <person name="Varghese N."/>
            <person name="Submissions S."/>
        </authorList>
    </citation>
    <scope>NUCLEOTIDE SEQUENCE [LARGE SCALE GENOMIC DNA]</scope>
    <source>
        <strain evidence="3">IBRC-M 10760</strain>
    </source>
</reference>
<keyword evidence="1" id="KW-0143">Chaperone</keyword>
<dbReference type="OrthoDB" id="226594at2157"/>
<dbReference type="Gene3D" id="1.10.3480.10">
    <property type="entry name" value="TorD-like"/>
    <property type="match status" value="1"/>
</dbReference>
<dbReference type="RefSeq" id="WP_092694241.1">
    <property type="nucleotide sequence ID" value="NZ_FNBK01000014.1"/>
</dbReference>
<evidence type="ECO:0000256" key="1">
    <source>
        <dbReference type="ARBA" id="ARBA00023186"/>
    </source>
</evidence>
<evidence type="ECO:0000313" key="3">
    <source>
        <dbReference type="Proteomes" id="UP000199076"/>
    </source>
</evidence>
<dbReference type="NCBIfam" id="TIGR03482">
    <property type="entry name" value="DMSO_red_II_cha"/>
    <property type="match status" value="1"/>
</dbReference>
<dbReference type="InterPro" id="IPR020945">
    <property type="entry name" value="DMSO/NO3_reduct_chaperone"/>
</dbReference>
<name>A0A1G7R3Q6_9EURY</name>
<organism evidence="2 3">
    <name type="scientific">Halorientalis regularis</name>
    <dbReference type="NCBI Taxonomy" id="660518"/>
    <lineage>
        <taxon>Archaea</taxon>
        <taxon>Methanobacteriati</taxon>
        <taxon>Methanobacteriota</taxon>
        <taxon>Stenosarchaea group</taxon>
        <taxon>Halobacteria</taxon>
        <taxon>Halobacteriales</taxon>
        <taxon>Haloarculaceae</taxon>
        <taxon>Halorientalis</taxon>
    </lineage>
</organism>
<protein>
    <submittedName>
        <fullName evidence="2">DMSO reductase family type II enzyme chaperone</fullName>
    </submittedName>
</protein>
<dbReference type="Pfam" id="PF02613">
    <property type="entry name" value="Nitrate_red_del"/>
    <property type="match status" value="1"/>
</dbReference>
<dbReference type="SUPFAM" id="SSF89155">
    <property type="entry name" value="TorD-like"/>
    <property type="match status" value="1"/>
</dbReference>